<name>F0SFH2_RUBBR</name>
<keyword evidence="10" id="KW-1185">Reference proteome</keyword>
<dbReference type="PANTHER" id="PTHR43652:SF2">
    <property type="entry name" value="BASIC AMINO ACID ANTIPORTER YFCC-RELATED"/>
    <property type="match status" value="1"/>
</dbReference>
<evidence type="ECO:0000256" key="4">
    <source>
        <dbReference type="ARBA" id="ARBA00022737"/>
    </source>
</evidence>
<accession>F0SFH2</accession>
<evidence type="ECO:0000259" key="8">
    <source>
        <dbReference type="PROSITE" id="PS51202"/>
    </source>
</evidence>
<dbReference type="PANTHER" id="PTHR43652">
    <property type="entry name" value="BASIC AMINO ACID ANTIPORTER YFCC-RELATED"/>
    <property type="match status" value="1"/>
</dbReference>
<feature type="transmembrane region" description="Helical" evidence="7">
    <location>
        <begin position="57"/>
        <end position="77"/>
    </location>
</feature>
<sequence length="601" mass="64628">MTWQIALTLLLVFGAVVALMRSRMGPDLVLMGTLTFLLLAGVVDVDRALYGFSNQGLVTVAVLFVVAEGLNQTGAINRLVQSVLGQPRSAFVGLFRLIFPAAFMSAFVNNTPVVAMLMPVVNDWSKKCGLSVSKFLLPLSFATILGGMCTVFGTSTTLILNGWFAQALENGPYASLSASPLGLFEIAWIGIPLTIVGLIYLLFVTPWILPDRVSAETQFDDPREYTTEMIVEAGSPLVGKSIEEAGLRSLPGLYLMEINRDSELITAVAPERKILAHDRLIFVGVVESIKDLQRIPGLNPATNQVFKLDSPRSQRCLIEAVVSNTCPVVHQTIRDMHFRTRYNAVVIAVSRNGHRIRGKIGDIVLLPGDTLLLEAHPSFADLHRNSRDFFLVSRVADSTPLRHEQAWMAQVILGVMILTATVLNFGMLKAALFAAALMILTRCVRPSEARRSIDWSILVTIGAGIGLGEAMDQSGTAKLLAENMIALAGASPIAVLATVYGVTMLMTNLITAKAGGMLIFPIALESAANLGVSPEPFAVAVMISAAASLATPHGFQTNLMVYGPGGYHSSDFFRVGGPLSLILWAVSVALIPLIWPFTVVG</sequence>
<keyword evidence="4" id="KW-0677">Repeat</keyword>
<organism evidence="9 10">
    <name type="scientific">Rubinisphaera brasiliensis (strain ATCC 49424 / DSM 5305 / JCM 21570 / IAM 15109 / NBRC 103401 / IFAM 1448)</name>
    <name type="common">Planctomyces brasiliensis</name>
    <dbReference type="NCBI Taxonomy" id="756272"/>
    <lineage>
        <taxon>Bacteria</taxon>
        <taxon>Pseudomonadati</taxon>
        <taxon>Planctomycetota</taxon>
        <taxon>Planctomycetia</taxon>
        <taxon>Planctomycetales</taxon>
        <taxon>Planctomycetaceae</taxon>
        <taxon>Rubinisphaera</taxon>
    </lineage>
</organism>
<dbReference type="GO" id="GO:0006813">
    <property type="term" value="P:potassium ion transport"/>
    <property type="evidence" value="ECO:0007669"/>
    <property type="project" value="InterPro"/>
</dbReference>
<dbReference type="GO" id="GO:0008324">
    <property type="term" value="F:monoatomic cation transmembrane transporter activity"/>
    <property type="evidence" value="ECO:0007669"/>
    <property type="project" value="InterPro"/>
</dbReference>
<dbReference type="Pfam" id="PF03600">
    <property type="entry name" value="CitMHS"/>
    <property type="match status" value="1"/>
</dbReference>
<dbReference type="RefSeq" id="WP_013628106.1">
    <property type="nucleotide sequence ID" value="NC_015174.1"/>
</dbReference>
<comment type="subcellular location">
    <subcellularLocation>
        <location evidence="1">Membrane</location>
        <topology evidence="1">Multi-pass membrane protein</topology>
    </subcellularLocation>
</comment>
<dbReference type="AlphaFoldDB" id="F0SFH2"/>
<evidence type="ECO:0000256" key="7">
    <source>
        <dbReference type="SAM" id="Phobius"/>
    </source>
</evidence>
<keyword evidence="2" id="KW-0813">Transport</keyword>
<evidence type="ECO:0000256" key="6">
    <source>
        <dbReference type="ARBA" id="ARBA00023136"/>
    </source>
</evidence>
<feature type="transmembrane region" description="Helical" evidence="7">
    <location>
        <begin position="139"/>
        <end position="166"/>
    </location>
</feature>
<dbReference type="Proteomes" id="UP000006860">
    <property type="component" value="Chromosome"/>
</dbReference>
<keyword evidence="5 7" id="KW-1133">Transmembrane helix</keyword>
<feature type="transmembrane region" description="Helical" evidence="7">
    <location>
        <begin position="480"/>
        <end position="500"/>
    </location>
</feature>
<feature type="transmembrane region" description="Helical" evidence="7">
    <location>
        <begin position="575"/>
        <end position="595"/>
    </location>
</feature>
<proteinExistence type="predicted"/>
<dbReference type="InterPro" id="IPR004680">
    <property type="entry name" value="Cit_transptr-like_dom"/>
</dbReference>
<feature type="transmembrane region" description="Helical" evidence="7">
    <location>
        <begin position="411"/>
        <end position="440"/>
    </location>
</feature>
<feature type="transmembrane region" description="Helical" evidence="7">
    <location>
        <begin position="97"/>
        <end position="118"/>
    </location>
</feature>
<feature type="transmembrane region" description="Helical" evidence="7">
    <location>
        <begin position="28"/>
        <end position="45"/>
    </location>
</feature>
<evidence type="ECO:0000256" key="5">
    <source>
        <dbReference type="ARBA" id="ARBA00022989"/>
    </source>
</evidence>
<dbReference type="KEGG" id="pbs:Plabr_1769"/>
<feature type="domain" description="RCK C-terminal" evidence="8">
    <location>
        <begin position="213"/>
        <end position="298"/>
    </location>
</feature>
<feature type="domain" description="RCK C-terminal" evidence="8">
    <location>
        <begin position="303"/>
        <end position="389"/>
    </location>
</feature>
<dbReference type="OrthoDB" id="9765532at2"/>
<dbReference type="STRING" id="756272.Plabr_1769"/>
<dbReference type="PROSITE" id="PS51202">
    <property type="entry name" value="RCK_C"/>
    <property type="match status" value="2"/>
</dbReference>
<evidence type="ECO:0000256" key="3">
    <source>
        <dbReference type="ARBA" id="ARBA00022692"/>
    </source>
</evidence>
<evidence type="ECO:0000313" key="10">
    <source>
        <dbReference type="Proteomes" id="UP000006860"/>
    </source>
</evidence>
<dbReference type="EMBL" id="CP002546">
    <property type="protein sequence ID" value="ADY59379.1"/>
    <property type="molecule type" value="Genomic_DNA"/>
</dbReference>
<evidence type="ECO:0000256" key="1">
    <source>
        <dbReference type="ARBA" id="ARBA00004141"/>
    </source>
</evidence>
<dbReference type="InterPro" id="IPR036721">
    <property type="entry name" value="RCK_C_sf"/>
</dbReference>
<dbReference type="eggNOG" id="COG0569">
    <property type="taxonomic scope" value="Bacteria"/>
</dbReference>
<dbReference type="FunFam" id="3.30.70.1450:FF:000009">
    <property type="entry name" value="SLC13 family permease"/>
    <property type="match status" value="1"/>
</dbReference>
<evidence type="ECO:0000313" key="9">
    <source>
        <dbReference type="EMBL" id="ADY59379.1"/>
    </source>
</evidence>
<dbReference type="InterPro" id="IPR006037">
    <property type="entry name" value="RCK_C"/>
</dbReference>
<dbReference type="SUPFAM" id="SSF116726">
    <property type="entry name" value="TrkA C-terminal domain-like"/>
    <property type="match status" value="2"/>
</dbReference>
<feature type="transmembrane region" description="Helical" evidence="7">
    <location>
        <begin position="186"/>
        <end position="209"/>
    </location>
</feature>
<dbReference type="GO" id="GO:0005886">
    <property type="term" value="C:plasma membrane"/>
    <property type="evidence" value="ECO:0007669"/>
    <property type="project" value="TreeGrafter"/>
</dbReference>
<protein>
    <submittedName>
        <fullName evidence="9">TrkA-C domain protein</fullName>
    </submittedName>
</protein>
<gene>
    <name evidence="9" type="ordered locus">Plabr_1769</name>
</gene>
<dbReference type="Pfam" id="PF02080">
    <property type="entry name" value="TrkA_C"/>
    <property type="match status" value="2"/>
</dbReference>
<keyword evidence="6 7" id="KW-0472">Membrane</keyword>
<dbReference type="eggNOG" id="COG0471">
    <property type="taxonomic scope" value="Bacteria"/>
</dbReference>
<dbReference type="InterPro" id="IPR051679">
    <property type="entry name" value="DASS-Related_Transporters"/>
</dbReference>
<reference evidence="10" key="1">
    <citation type="submission" date="2011-02" db="EMBL/GenBank/DDBJ databases">
        <title>The complete genome of Planctomyces brasiliensis DSM 5305.</title>
        <authorList>
            <person name="Lucas S."/>
            <person name="Copeland A."/>
            <person name="Lapidus A."/>
            <person name="Bruce D."/>
            <person name="Goodwin L."/>
            <person name="Pitluck S."/>
            <person name="Kyrpides N."/>
            <person name="Mavromatis K."/>
            <person name="Pagani I."/>
            <person name="Ivanova N."/>
            <person name="Ovchinnikova G."/>
            <person name="Lu M."/>
            <person name="Detter J.C."/>
            <person name="Han C."/>
            <person name="Land M."/>
            <person name="Hauser L."/>
            <person name="Markowitz V."/>
            <person name="Cheng J.-F."/>
            <person name="Hugenholtz P."/>
            <person name="Woyke T."/>
            <person name="Wu D."/>
            <person name="Tindall B."/>
            <person name="Pomrenke H.G."/>
            <person name="Brambilla E."/>
            <person name="Klenk H.-P."/>
            <person name="Eisen J.A."/>
        </authorList>
    </citation>
    <scope>NUCLEOTIDE SEQUENCE [LARGE SCALE GENOMIC DNA]</scope>
    <source>
        <strain evidence="10">ATCC 49424 / DSM 5305 / JCM 21570 / IAM 15109 / NBRC 103401 / IFAM 1448</strain>
    </source>
</reference>
<keyword evidence="3 7" id="KW-0812">Transmembrane</keyword>
<evidence type="ECO:0000256" key="2">
    <source>
        <dbReference type="ARBA" id="ARBA00022448"/>
    </source>
</evidence>
<dbReference type="Gene3D" id="3.30.70.1450">
    <property type="entry name" value="Regulator of K+ conductance, C-terminal domain"/>
    <property type="match status" value="2"/>
</dbReference>
<dbReference type="HOGENOM" id="CLU_005170_6_2_0"/>